<dbReference type="EMBL" id="PGGC01000160">
    <property type="protein sequence ID" value="PJG57843.1"/>
    <property type="molecule type" value="Genomic_DNA"/>
</dbReference>
<name>A0A2H9U1F7_9GAMM</name>
<dbReference type="Proteomes" id="UP000235861">
    <property type="component" value="Unassembled WGS sequence"/>
</dbReference>
<proteinExistence type="predicted"/>
<organism evidence="1 2">
    <name type="scientific">Aeromonas cavernicola</name>
    <dbReference type="NCBI Taxonomy" id="1006623"/>
    <lineage>
        <taxon>Bacteria</taxon>
        <taxon>Pseudomonadati</taxon>
        <taxon>Pseudomonadota</taxon>
        <taxon>Gammaproteobacteria</taxon>
        <taxon>Aeromonadales</taxon>
        <taxon>Aeromonadaceae</taxon>
        <taxon>Aeromonas</taxon>
    </lineage>
</organism>
<accession>A0A2H9U1F7</accession>
<reference evidence="1 2" key="1">
    <citation type="submission" date="2017-11" db="EMBL/GenBank/DDBJ databases">
        <title>Draft genome sequence of environmental isolate Aeromonas cavernicola sp. nov. MDC 2508.</title>
        <authorList>
            <person name="Colston S.M."/>
            <person name="Navarro A."/>
            <person name="Martinez-Murcia A.J."/>
            <person name="Graf J."/>
        </authorList>
    </citation>
    <scope>NUCLEOTIDE SEQUENCE [LARGE SCALE GENOMIC DNA]</scope>
    <source>
        <strain evidence="1 2">MDC 2508</strain>
    </source>
</reference>
<evidence type="ECO:0000313" key="2">
    <source>
        <dbReference type="Proteomes" id="UP000235861"/>
    </source>
</evidence>
<comment type="caution">
    <text evidence="1">The sequence shown here is derived from an EMBL/GenBank/DDBJ whole genome shotgun (WGS) entry which is preliminary data.</text>
</comment>
<evidence type="ECO:0000313" key="1">
    <source>
        <dbReference type="EMBL" id="PJG57843.1"/>
    </source>
</evidence>
<dbReference type="AlphaFoldDB" id="A0A2H9U1F7"/>
<gene>
    <name evidence="1" type="ORF">CUC53_15800</name>
</gene>
<keyword evidence="2" id="KW-1185">Reference proteome</keyword>
<protein>
    <submittedName>
        <fullName evidence="1">Uncharacterized protein</fullName>
    </submittedName>
</protein>
<dbReference type="OrthoDB" id="4318869at2"/>
<dbReference type="RefSeq" id="WP_100295028.1">
    <property type="nucleotide sequence ID" value="NZ_PGGC01000160.1"/>
</dbReference>
<sequence>MRFTVVYNNTNDRYSMGVDTISGRFYISIPVSNSFVDYEEYYDLEQWEFDLFKKNESEALLFVKKCRNRELDQRLLIKPGSNRGSAV</sequence>